<evidence type="ECO:0000313" key="2">
    <source>
        <dbReference type="Proteomes" id="UP000001396"/>
    </source>
</evidence>
<proteinExistence type="predicted"/>
<gene>
    <name evidence="1" type="ORF">PPL_06629</name>
</gene>
<reference evidence="1 2" key="1">
    <citation type="journal article" date="2011" name="Genome Res.">
        <title>Phylogeny-wide analysis of social amoeba genomes highlights ancient origins for complex intercellular communication.</title>
        <authorList>
            <person name="Heidel A.J."/>
            <person name="Lawal H.M."/>
            <person name="Felder M."/>
            <person name="Schilde C."/>
            <person name="Helps N.R."/>
            <person name="Tunggal B."/>
            <person name="Rivero F."/>
            <person name="John U."/>
            <person name="Schleicher M."/>
            <person name="Eichinger L."/>
            <person name="Platzer M."/>
            <person name="Noegel A.A."/>
            <person name="Schaap P."/>
            <person name="Gloeckner G."/>
        </authorList>
    </citation>
    <scope>NUCLEOTIDE SEQUENCE [LARGE SCALE GENOMIC DNA]</scope>
    <source>
        <strain evidence="2">ATCC 26659 / Pp 5 / PN500</strain>
    </source>
</reference>
<keyword evidence="2" id="KW-1185">Reference proteome</keyword>
<comment type="caution">
    <text evidence="1">The sequence shown here is derived from an EMBL/GenBank/DDBJ whole genome shotgun (WGS) entry which is preliminary data.</text>
</comment>
<dbReference type="GeneID" id="31362111"/>
<accession>D3BF96</accession>
<evidence type="ECO:0000313" key="1">
    <source>
        <dbReference type="EMBL" id="EFA79810.1"/>
    </source>
</evidence>
<organism evidence="1 2">
    <name type="scientific">Heterostelium pallidum (strain ATCC 26659 / Pp 5 / PN500)</name>
    <name type="common">Cellular slime mold</name>
    <name type="synonym">Polysphondylium pallidum</name>
    <dbReference type="NCBI Taxonomy" id="670386"/>
    <lineage>
        <taxon>Eukaryota</taxon>
        <taxon>Amoebozoa</taxon>
        <taxon>Evosea</taxon>
        <taxon>Eumycetozoa</taxon>
        <taxon>Dictyostelia</taxon>
        <taxon>Acytosteliales</taxon>
        <taxon>Acytosteliaceae</taxon>
        <taxon>Heterostelium</taxon>
    </lineage>
</organism>
<dbReference type="RefSeq" id="XP_020431931.1">
    <property type="nucleotide sequence ID" value="XM_020577483.1"/>
</dbReference>
<dbReference type="OMA" id="ASSXPST"/>
<dbReference type="InParanoid" id="D3BF96"/>
<dbReference type="InterPro" id="IPR052980">
    <property type="entry name" value="Crinkler_effector"/>
</dbReference>
<dbReference type="PANTHER" id="PTHR33129">
    <property type="entry name" value="PROTEIN KINASE DOMAIN-CONTAINING PROTEIN-RELATED"/>
    <property type="match status" value="1"/>
</dbReference>
<dbReference type="AlphaFoldDB" id="D3BF96"/>
<dbReference type="STRING" id="670386.D3BF96"/>
<dbReference type="EMBL" id="ADBJ01000031">
    <property type="protein sequence ID" value="EFA79810.1"/>
    <property type="molecule type" value="Genomic_DNA"/>
</dbReference>
<protein>
    <submittedName>
        <fullName evidence="1">Uncharacterized protein</fullName>
    </submittedName>
</protein>
<dbReference type="Proteomes" id="UP000001396">
    <property type="component" value="Unassembled WGS sequence"/>
</dbReference>
<name>D3BF96_HETP5</name>
<dbReference type="PANTHER" id="PTHR33129:SF1">
    <property type="entry name" value="ATP-BINDING PROTEIN"/>
    <property type="match status" value="1"/>
</dbReference>
<sequence>MSQQQHPPFTCWVEFCNKKDELTFENTANYNRLIPVIRGSKQLAVGDGSIDLFSDAAKTIQLDVETPVDRNLQRIYVATTQPQQAPQTPTQEVASELEFWRTLHSASIDPAVNILSLPVGVHFMGHNVNRSSIYVRDCYVELKDQIYAEFDQYEVNSTSTSTPTTASKNAFVITSNPGTGKSCFLFYIMYLIARVKGTMVVHSIHAQIADSYYLYTYVGGIPVVRLGPMSDFITLLCLRSTFFLVDSKEETNFAAKTIIVSSPDPMIYKEFLKNVGTTRRYMPPWFKSELDHVRPILYPNVTQNALDASSQCQIENAISTINLNLCVESIGKEVPIAPGSHKVIQIIPYEQAALPKYASMKLQFSSKYVAERVVKAVEAVDINSVVKQLHVHKFLHSPLGGSFFESFAHRLLQQGGVFDRRNLTTTATDKITFTPTVSSTLCSIADIGLSPPNKYLLPNFDNFPAIDKEEESFQDIQASEESHPVCVVD</sequence>